<organism evidence="2 3">
    <name type="scientific">Teretinema zuelzerae</name>
    <dbReference type="NCBI Taxonomy" id="156"/>
    <lineage>
        <taxon>Bacteria</taxon>
        <taxon>Pseudomonadati</taxon>
        <taxon>Spirochaetota</taxon>
        <taxon>Spirochaetia</taxon>
        <taxon>Spirochaetales</taxon>
        <taxon>Treponemataceae</taxon>
        <taxon>Teretinema</taxon>
    </lineage>
</organism>
<feature type="signal peptide" evidence="1">
    <location>
        <begin position="1"/>
        <end position="23"/>
    </location>
</feature>
<feature type="chain" id="PRO_5042241057" description="Capsule assembly Wzi family protein" evidence="1">
    <location>
        <begin position="24"/>
        <end position="578"/>
    </location>
</feature>
<name>A0AAE3EIM8_9SPIR</name>
<comment type="caution">
    <text evidence="2">The sequence shown here is derived from an EMBL/GenBank/DDBJ whole genome shotgun (WGS) entry which is preliminary data.</text>
</comment>
<accession>A0AAE3EIM8</accession>
<evidence type="ECO:0000256" key="1">
    <source>
        <dbReference type="SAM" id="SignalP"/>
    </source>
</evidence>
<dbReference type="Proteomes" id="UP001198163">
    <property type="component" value="Unassembled WGS sequence"/>
</dbReference>
<proteinExistence type="predicted"/>
<dbReference type="Gene3D" id="2.40.160.130">
    <property type="entry name" value="Capsule assembly protein Wzi"/>
    <property type="match status" value="1"/>
</dbReference>
<gene>
    <name evidence="2" type="ORF">K7J14_12005</name>
</gene>
<reference evidence="2" key="1">
    <citation type="submission" date="2021-08" db="EMBL/GenBank/DDBJ databases">
        <title>Comparative analyses of Brucepasteria parasyntrophica and Teretinema zuelzerae.</title>
        <authorList>
            <person name="Song Y."/>
            <person name="Brune A."/>
        </authorList>
    </citation>
    <scope>NUCLEOTIDE SEQUENCE</scope>
    <source>
        <strain evidence="2">DSM 1903</strain>
    </source>
</reference>
<evidence type="ECO:0008006" key="4">
    <source>
        <dbReference type="Google" id="ProtNLM"/>
    </source>
</evidence>
<keyword evidence="3" id="KW-1185">Reference proteome</keyword>
<dbReference type="RefSeq" id="WP_230756568.1">
    <property type="nucleotide sequence ID" value="NZ_JAINWA010000003.1"/>
</dbReference>
<dbReference type="InterPro" id="IPR038636">
    <property type="entry name" value="Wzi_sf"/>
</dbReference>
<sequence>MKRLFTLCACAFAALALPHPAFAHDSRIRLFSEPSSLWNRFRAIENGRNLPTTIRTLTEAELLYSGLLEDIDRNTDNGGETAGFAPILAFNPYLLGWSGLETQRWSADAGSSDPLPSAGNLSRRSDPFYANAFRLADPVIAFGVTFASEHLYASTEIDFNTDTIASKKGASGYSAVWKPLDWASYMSFPEQAYLSWTGEQSSIVAGRIETGVGLGRSNLLLNGQARWYDQIQYNWWSDAFRFFAFWGTSATHLMKDEREVQYTLNTPGSDETSNTGWDPASNHDYASGDLAPVKLFTAHRAEFKPHPRLGLGISEFQLIGGKVPDLTNLLPVVYWHNTYTAGVSNVILHVDAWGVPVDGLLLRGEFLMDDTKSAAEQDAESKPNSWAWQLGATWVLPLSSRDWKVAVEAEYSHVDTWTYNRWQPWLVMYQRQMTAGGWYGYDIPLGHPAGGNLDEGTLNVTGVSKTGIRVEAGYSVMIKGPVYLGQIITGTDSKGDPVYIPVYYDFDAYKDFTGLTLADIEAKPNLYRHTISLSAEVPLAKSLTAQAGAEFRFTQNAGHVRGETAFESIWKAGCRWSL</sequence>
<dbReference type="EMBL" id="JAINWA010000003">
    <property type="protein sequence ID" value="MCD1655419.1"/>
    <property type="molecule type" value="Genomic_DNA"/>
</dbReference>
<protein>
    <recommendedName>
        <fullName evidence="4">Capsule assembly Wzi family protein</fullName>
    </recommendedName>
</protein>
<keyword evidence="1" id="KW-0732">Signal</keyword>
<evidence type="ECO:0000313" key="3">
    <source>
        <dbReference type="Proteomes" id="UP001198163"/>
    </source>
</evidence>
<dbReference type="AlphaFoldDB" id="A0AAE3EIM8"/>
<evidence type="ECO:0000313" key="2">
    <source>
        <dbReference type="EMBL" id="MCD1655419.1"/>
    </source>
</evidence>